<protein>
    <recommendedName>
        <fullName evidence="6">Protein sleepless</fullName>
    </recommendedName>
</protein>
<keyword evidence="2" id="KW-0325">Glycoprotein</keyword>
<dbReference type="GO" id="GO:0030431">
    <property type="term" value="P:sleep"/>
    <property type="evidence" value="ECO:0007669"/>
    <property type="project" value="InterPro"/>
</dbReference>
<dbReference type="PANTHER" id="PTHR38332:SF2">
    <property type="entry name" value="PROTEIN QUIVER"/>
    <property type="match status" value="1"/>
</dbReference>
<evidence type="ECO:0000256" key="1">
    <source>
        <dbReference type="ARBA" id="ARBA00022729"/>
    </source>
</evidence>
<dbReference type="GO" id="GO:0032222">
    <property type="term" value="P:regulation of synaptic transmission, cholinergic"/>
    <property type="evidence" value="ECO:0007669"/>
    <property type="project" value="InterPro"/>
</dbReference>
<feature type="chain" id="PRO_5043037051" description="Protein sleepless" evidence="3">
    <location>
        <begin position="27"/>
        <end position="150"/>
    </location>
</feature>
<dbReference type="EMBL" id="JAWJWE010000007">
    <property type="protein sequence ID" value="KAK6632539.1"/>
    <property type="molecule type" value="Genomic_DNA"/>
</dbReference>
<dbReference type="Proteomes" id="UP001372834">
    <property type="component" value="Unassembled WGS sequence"/>
</dbReference>
<evidence type="ECO:0000313" key="5">
    <source>
        <dbReference type="Proteomes" id="UP001372834"/>
    </source>
</evidence>
<evidence type="ECO:0000256" key="3">
    <source>
        <dbReference type="SAM" id="SignalP"/>
    </source>
</evidence>
<name>A0AAN8PRH5_POLSC</name>
<keyword evidence="1 3" id="KW-0732">Signal</keyword>
<reference evidence="4 5" key="1">
    <citation type="submission" date="2023-10" db="EMBL/GenBank/DDBJ databases">
        <title>Genomes of two closely related lineages of the louse Polyplax serrata with different host specificities.</title>
        <authorList>
            <person name="Martinu J."/>
            <person name="Tarabai H."/>
            <person name="Stefka J."/>
            <person name="Hypsa V."/>
        </authorList>
    </citation>
    <scope>NUCLEOTIDE SEQUENCE [LARGE SCALE GENOMIC DNA]</scope>
    <source>
        <strain evidence="4">HR10_N</strain>
    </source>
</reference>
<organism evidence="4 5">
    <name type="scientific">Polyplax serrata</name>
    <name type="common">Common mouse louse</name>
    <dbReference type="NCBI Taxonomy" id="468196"/>
    <lineage>
        <taxon>Eukaryota</taxon>
        <taxon>Metazoa</taxon>
        <taxon>Ecdysozoa</taxon>
        <taxon>Arthropoda</taxon>
        <taxon>Hexapoda</taxon>
        <taxon>Insecta</taxon>
        <taxon>Pterygota</taxon>
        <taxon>Neoptera</taxon>
        <taxon>Paraneoptera</taxon>
        <taxon>Psocodea</taxon>
        <taxon>Troctomorpha</taxon>
        <taxon>Phthiraptera</taxon>
        <taxon>Anoplura</taxon>
        <taxon>Polyplacidae</taxon>
        <taxon>Polyplax</taxon>
    </lineage>
</organism>
<evidence type="ECO:0000313" key="4">
    <source>
        <dbReference type="EMBL" id="KAK6632539.1"/>
    </source>
</evidence>
<feature type="signal peptide" evidence="3">
    <location>
        <begin position="1"/>
        <end position="26"/>
    </location>
</feature>
<dbReference type="Pfam" id="PF17064">
    <property type="entry name" value="QVR"/>
    <property type="match status" value="1"/>
</dbReference>
<dbReference type="InterPro" id="IPR031424">
    <property type="entry name" value="QVR-like"/>
</dbReference>
<proteinExistence type="predicted"/>
<evidence type="ECO:0008006" key="6">
    <source>
        <dbReference type="Google" id="ProtNLM"/>
    </source>
</evidence>
<gene>
    <name evidence="4" type="ORF">RUM43_013307</name>
</gene>
<evidence type="ECO:0000256" key="2">
    <source>
        <dbReference type="ARBA" id="ARBA00023180"/>
    </source>
</evidence>
<accession>A0AAN8PRH5</accession>
<dbReference type="PANTHER" id="PTHR38332">
    <property type="entry name" value="PROTEIN CBG11604"/>
    <property type="match status" value="1"/>
</dbReference>
<dbReference type="AlphaFoldDB" id="A0AAN8PRH5"/>
<comment type="caution">
    <text evidence="4">The sequence shown here is derived from an EMBL/GenBank/DDBJ whole genome shotgun (WGS) entry which is preliminary data.</text>
</comment>
<sequence>MTTRSANALTTVILLPFLLWLPGCESINCYTCSSVNGSNPHCEDPINTHLSEYTEKCMVPKKNHVGLFPANFCIKITGVNTDTYERIVIRACVMKTMDSQCGMFKYQDQAMNGCVLTCDYNGCNKAQRNSHVTYNHLILPIVALSVRQLL</sequence>